<accession>A0A5E7VUB5</accession>
<reference evidence="3 4" key="1">
    <citation type="submission" date="2019-09" db="EMBL/GenBank/DDBJ databases">
        <authorList>
            <person name="Chandra G."/>
            <person name="Truman W A."/>
        </authorList>
    </citation>
    <scope>NUCLEOTIDE SEQUENCE [LARGE SCALE GENOMIC DNA]</scope>
    <source>
        <strain evidence="3">PS928</strain>
    </source>
</reference>
<dbReference type="GO" id="GO:0016757">
    <property type="term" value="F:glycosyltransferase activity"/>
    <property type="evidence" value="ECO:0007669"/>
    <property type="project" value="UniProtKB-KW"/>
</dbReference>
<dbReference type="Proteomes" id="UP000381378">
    <property type="component" value="Unassembled WGS sequence"/>
</dbReference>
<evidence type="ECO:0000313" key="3">
    <source>
        <dbReference type="EMBL" id="VVQ26015.1"/>
    </source>
</evidence>
<keyword evidence="1" id="KW-0328">Glycosyltransferase</keyword>
<name>A0A5E7VUB5_PSEFL</name>
<dbReference type="CDD" id="cd03801">
    <property type="entry name" value="GT4_PimA-like"/>
    <property type="match status" value="1"/>
</dbReference>
<dbReference type="RefSeq" id="WP_224791022.1">
    <property type="nucleotide sequence ID" value="NZ_CABVJF010000039.1"/>
</dbReference>
<dbReference type="EMBL" id="CABVJF010000039">
    <property type="protein sequence ID" value="VVQ26015.1"/>
    <property type="molecule type" value="Genomic_DNA"/>
</dbReference>
<protein>
    <recommendedName>
        <fullName evidence="5">Glycosyl transferase family 1</fullName>
    </recommendedName>
</protein>
<evidence type="ECO:0000256" key="2">
    <source>
        <dbReference type="ARBA" id="ARBA00022679"/>
    </source>
</evidence>
<evidence type="ECO:0000313" key="4">
    <source>
        <dbReference type="Proteomes" id="UP000381378"/>
    </source>
</evidence>
<evidence type="ECO:0008006" key="5">
    <source>
        <dbReference type="Google" id="ProtNLM"/>
    </source>
</evidence>
<dbReference type="PANTHER" id="PTHR12526:SF510">
    <property type="entry name" value="D-INOSITOL 3-PHOSPHATE GLYCOSYLTRANSFERASE"/>
    <property type="match status" value="1"/>
</dbReference>
<dbReference type="AlphaFoldDB" id="A0A5E7VUB5"/>
<proteinExistence type="predicted"/>
<dbReference type="SUPFAM" id="SSF53756">
    <property type="entry name" value="UDP-Glycosyltransferase/glycogen phosphorylase"/>
    <property type="match status" value="1"/>
</dbReference>
<gene>
    <name evidence="3" type="ORF">PS928_06313</name>
</gene>
<keyword evidence="2" id="KW-0808">Transferase</keyword>
<dbReference type="PANTHER" id="PTHR12526">
    <property type="entry name" value="GLYCOSYLTRANSFERASE"/>
    <property type="match status" value="1"/>
</dbReference>
<sequence length="362" mass="40832">MNNPKKILLLSKYPRLGASSRLRSLQYLPYLESNNFKVTAQSLFDDEYLNSLYTQGNRSAIKIIKLYYRRLKTLLSAYNYDLIWIEKEIFPYLPAFAERLLRFFGKAYVVDYDDAIFHNYDLSKNVLFRKILGHKIDSVMKNSNWVIAGNHYLADRAIVAKAPLVTIIPTVVDHTRYTAKEKITSKRLVIGWIGSPSTQKYVVDIHKALSRACLAYNARVMLVGATPQVVPELPGIDIEVVPWTESSEADLIRLMDIGIMPLPDGPWEKGKCGYKLIQYMASSVPVIASPVGVNLTIVQNSKSGLLASTPAEWEKALLQLLGLPEQRKSMGSAGRFAVENNYSIQAQAPTLKKIFCETINKH</sequence>
<dbReference type="Gene3D" id="3.40.50.2000">
    <property type="entry name" value="Glycogen Phosphorylase B"/>
    <property type="match status" value="2"/>
</dbReference>
<dbReference type="Pfam" id="PF13692">
    <property type="entry name" value="Glyco_trans_1_4"/>
    <property type="match status" value="1"/>
</dbReference>
<evidence type="ECO:0000256" key="1">
    <source>
        <dbReference type="ARBA" id="ARBA00022676"/>
    </source>
</evidence>
<organism evidence="3 4">
    <name type="scientific">Pseudomonas fluorescens</name>
    <dbReference type="NCBI Taxonomy" id="294"/>
    <lineage>
        <taxon>Bacteria</taxon>
        <taxon>Pseudomonadati</taxon>
        <taxon>Pseudomonadota</taxon>
        <taxon>Gammaproteobacteria</taxon>
        <taxon>Pseudomonadales</taxon>
        <taxon>Pseudomonadaceae</taxon>
        <taxon>Pseudomonas</taxon>
    </lineage>
</organism>